<dbReference type="SUPFAM" id="SSF55874">
    <property type="entry name" value="ATPase domain of HSP90 chaperone/DNA topoisomerase II/histidine kinase"/>
    <property type="match status" value="1"/>
</dbReference>
<dbReference type="RefSeq" id="WP_128358495.1">
    <property type="nucleotide sequence ID" value="NZ_CP053840.1"/>
</dbReference>
<feature type="transmembrane region" description="Helical" evidence="8">
    <location>
        <begin position="167"/>
        <end position="184"/>
    </location>
</feature>
<name>A0AAE7E458_9BACT</name>
<keyword evidence="6" id="KW-0067">ATP-binding</keyword>
<dbReference type="EMBL" id="CP053840">
    <property type="protein sequence ID" value="QKF67074.1"/>
    <property type="molecule type" value="Genomic_DNA"/>
</dbReference>
<dbReference type="Gene3D" id="3.30.565.10">
    <property type="entry name" value="Histidine kinase-like ATPase, C-terminal domain"/>
    <property type="match status" value="1"/>
</dbReference>
<feature type="transmembrane region" description="Helical" evidence="8">
    <location>
        <begin position="298"/>
        <end position="321"/>
    </location>
</feature>
<dbReference type="PANTHER" id="PTHR43065">
    <property type="entry name" value="SENSOR HISTIDINE KINASE"/>
    <property type="match status" value="1"/>
</dbReference>
<dbReference type="AlphaFoldDB" id="A0AAE7E458"/>
<dbReference type="InterPro" id="IPR004358">
    <property type="entry name" value="Sig_transdc_His_kin-like_C"/>
</dbReference>
<keyword evidence="8" id="KW-1133">Transmembrane helix</keyword>
<feature type="transmembrane region" description="Helical" evidence="8">
    <location>
        <begin position="245"/>
        <end position="260"/>
    </location>
</feature>
<dbReference type="PANTHER" id="PTHR43065:SF46">
    <property type="entry name" value="C4-DICARBOXYLATE TRANSPORT SENSOR PROTEIN DCTB"/>
    <property type="match status" value="1"/>
</dbReference>
<dbReference type="SMART" id="SM00387">
    <property type="entry name" value="HATPase_c"/>
    <property type="match status" value="1"/>
</dbReference>
<dbReference type="Proteomes" id="UP000503482">
    <property type="component" value="Chromosome"/>
</dbReference>
<dbReference type="GO" id="GO:0005524">
    <property type="term" value="F:ATP binding"/>
    <property type="evidence" value="ECO:0007669"/>
    <property type="project" value="UniProtKB-KW"/>
</dbReference>
<comment type="catalytic activity">
    <reaction evidence="1">
        <text>ATP + protein L-histidine = ADP + protein N-phospho-L-histidine.</text>
        <dbReference type="EC" id="2.7.13.3"/>
    </reaction>
</comment>
<evidence type="ECO:0000256" key="8">
    <source>
        <dbReference type="SAM" id="Phobius"/>
    </source>
</evidence>
<dbReference type="Pfam" id="PF07695">
    <property type="entry name" value="7TMR-DISM_7TM"/>
    <property type="match status" value="1"/>
</dbReference>
<organism evidence="10 11">
    <name type="scientific">Arcobacter venerupis</name>
    <dbReference type="NCBI Taxonomy" id="1054033"/>
    <lineage>
        <taxon>Bacteria</taxon>
        <taxon>Pseudomonadati</taxon>
        <taxon>Campylobacterota</taxon>
        <taxon>Epsilonproteobacteria</taxon>
        <taxon>Campylobacterales</taxon>
        <taxon>Arcobacteraceae</taxon>
        <taxon>Arcobacter</taxon>
    </lineage>
</organism>
<dbReference type="InterPro" id="IPR011623">
    <property type="entry name" value="7TMR_DISM_rcpt_extracell_dom1"/>
</dbReference>
<keyword evidence="7" id="KW-0902">Two-component regulatory system</keyword>
<evidence type="ECO:0000313" key="11">
    <source>
        <dbReference type="Proteomes" id="UP000503482"/>
    </source>
</evidence>
<reference evidence="10 11" key="1">
    <citation type="submission" date="2020-05" db="EMBL/GenBank/DDBJ databases">
        <title>Complete genome sequencing of Campylobacter and Arcobacter type strains.</title>
        <authorList>
            <person name="Miller W.G."/>
            <person name="Yee E."/>
        </authorList>
    </citation>
    <scope>NUCLEOTIDE SEQUENCE [LARGE SCALE GENOMIC DNA]</scope>
    <source>
        <strain evidence="10 11">LMG 26156</strain>
    </source>
</reference>
<evidence type="ECO:0000313" key="10">
    <source>
        <dbReference type="EMBL" id="QKF67074.1"/>
    </source>
</evidence>
<keyword evidence="8" id="KW-0472">Membrane</keyword>
<feature type="transmembrane region" description="Helical" evidence="8">
    <location>
        <begin position="267"/>
        <end position="286"/>
    </location>
</feature>
<accession>A0AAE7E458</accession>
<dbReference type="GO" id="GO:0004673">
    <property type="term" value="F:protein histidine kinase activity"/>
    <property type="evidence" value="ECO:0007669"/>
    <property type="project" value="UniProtKB-EC"/>
</dbReference>
<keyword evidence="5 10" id="KW-0418">Kinase</keyword>
<dbReference type="PROSITE" id="PS50109">
    <property type="entry name" value="HIS_KIN"/>
    <property type="match status" value="1"/>
</dbReference>
<feature type="domain" description="Histidine kinase" evidence="9">
    <location>
        <begin position="352"/>
        <end position="557"/>
    </location>
</feature>
<evidence type="ECO:0000256" key="6">
    <source>
        <dbReference type="ARBA" id="ARBA00022840"/>
    </source>
</evidence>
<evidence type="ECO:0000259" key="9">
    <source>
        <dbReference type="PROSITE" id="PS50109"/>
    </source>
</evidence>
<evidence type="ECO:0000256" key="2">
    <source>
        <dbReference type="ARBA" id="ARBA00012438"/>
    </source>
</evidence>
<keyword evidence="8" id="KW-0812">Transmembrane</keyword>
<dbReference type="Pfam" id="PF02518">
    <property type="entry name" value="HATPase_c"/>
    <property type="match status" value="1"/>
</dbReference>
<dbReference type="InterPro" id="IPR005467">
    <property type="entry name" value="His_kinase_dom"/>
</dbReference>
<dbReference type="Gene3D" id="1.10.287.130">
    <property type="match status" value="1"/>
</dbReference>
<evidence type="ECO:0000256" key="3">
    <source>
        <dbReference type="ARBA" id="ARBA00022679"/>
    </source>
</evidence>
<keyword evidence="3" id="KW-0808">Transferase</keyword>
<feature type="transmembrane region" description="Helical" evidence="8">
    <location>
        <begin position="190"/>
        <end position="210"/>
    </location>
</feature>
<evidence type="ECO:0000256" key="5">
    <source>
        <dbReference type="ARBA" id="ARBA00022777"/>
    </source>
</evidence>
<keyword evidence="4" id="KW-0547">Nucleotide-binding</keyword>
<proteinExistence type="predicted"/>
<feature type="transmembrane region" description="Helical" evidence="8">
    <location>
        <begin position="140"/>
        <end position="160"/>
    </location>
</feature>
<keyword evidence="11" id="KW-1185">Reference proteome</keyword>
<evidence type="ECO:0000256" key="1">
    <source>
        <dbReference type="ARBA" id="ARBA00000085"/>
    </source>
</evidence>
<sequence length="557" mass="65548">MKIIIYVLLIINLLYAKDISSIEIIENNNFNFNTIKSAEGFQKTTDFIKFNSSKDYWLKITFNNKGNENKDYILIIDSKLSINPILFDKNEFFIENNAIEIKNRDIIFAKIFTPIEEINLKISTKEKNNYLIDLMKKKELYNISYGIIFTAFLYYFAFFIFNKEKSFIYYSLTQFFILFMIYFSDKQYCLSYGFYDFIVFGFLISSNLFTKEFLNTKKYTPFLDKVLTVLFFVAFLRLIISFPDSLFLLIYIICAVSIYIKTKAKPIIFYIIGWTIIILTYIFVEFLTDFINQDIDPIFIIDLIHLFAPLESLIFAFALSYKMKINEDEKEEKQKLLIHQSRLSSLGEMISNITHQWRQSLTHLGYIFININGAFKHNKLDKIYLEDKITEANNQLQYMSETLEDFKNFYFPKKEKNNFSALTYIQKAINIFSSSLQVNNIDTKISGDDFYIYGHENEFSQVVLNLLVNAKDVFIERNIKNPEIQIILEKDLILISDNAGGIDKKIQEKIFEPYFSTKSNGSGIGLYMSKIIIEKGFNGKLYFKNSGIYSIFFIDLK</sequence>
<dbReference type="PRINTS" id="PR00344">
    <property type="entry name" value="BCTRLSENSOR"/>
</dbReference>
<dbReference type="EC" id="2.7.13.3" evidence="2"/>
<gene>
    <name evidence="10" type="ORF">AVENP_1522</name>
</gene>
<evidence type="ECO:0000256" key="4">
    <source>
        <dbReference type="ARBA" id="ARBA00022741"/>
    </source>
</evidence>
<dbReference type="KEGG" id="avp:AVENP_1522"/>
<protein>
    <recommendedName>
        <fullName evidence="2">histidine kinase</fullName>
        <ecNumber evidence="2">2.7.13.3</ecNumber>
    </recommendedName>
</protein>
<dbReference type="InterPro" id="IPR036890">
    <property type="entry name" value="HATPase_C_sf"/>
</dbReference>
<dbReference type="InterPro" id="IPR003594">
    <property type="entry name" value="HATPase_dom"/>
</dbReference>
<evidence type="ECO:0000256" key="7">
    <source>
        <dbReference type="ARBA" id="ARBA00023012"/>
    </source>
</evidence>
<dbReference type="GO" id="GO:0000160">
    <property type="term" value="P:phosphorelay signal transduction system"/>
    <property type="evidence" value="ECO:0007669"/>
    <property type="project" value="UniProtKB-KW"/>
</dbReference>